<evidence type="ECO:0000256" key="4">
    <source>
        <dbReference type="ARBA" id="ARBA00023242"/>
    </source>
</evidence>
<dbReference type="STRING" id="29172.A0A0D8XL28"/>
<dbReference type="GO" id="GO:0045944">
    <property type="term" value="P:positive regulation of transcription by RNA polymerase II"/>
    <property type="evidence" value="ECO:0007669"/>
    <property type="project" value="TreeGrafter"/>
</dbReference>
<comment type="subcellular location">
    <subcellularLocation>
        <location evidence="1">Nucleus</location>
    </subcellularLocation>
</comment>
<protein>
    <submittedName>
        <fullName evidence="6">Bromodomain associated</fullName>
    </submittedName>
</protein>
<reference evidence="6 7" key="1">
    <citation type="submission" date="2013-11" db="EMBL/GenBank/DDBJ databases">
        <title>Draft genome of the bovine lungworm Dictyocaulus viviparus.</title>
        <authorList>
            <person name="Mitreva M."/>
        </authorList>
    </citation>
    <scope>NUCLEOTIDE SEQUENCE [LARGE SCALE GENOMIC DNA]</scope>
    <source>
        <strain evidence="6 7">HannoverDv2000</strain>
    </source>
</reference>
<accession>A0A0D8XL28</accession>
<dbReference type="GO" id="GO:0002039">
    <property type="term" value="F:p53 binding"/>
    <property type="evidence" value="ECO:0007669"/>
    <property type="project" value="TreeGrafter"/>
</dbReference>
<dbReference type="PANTHER" id="PTHR46452:SF1">
    <property type="entry name" value="TRANSCRIPTION INITIATION FACTOR TFIID SUBUNIT 3"/>
    <property type="match status" value="1"/>
</dbReference>
<evidence type="ECO:0000256" key="2">
    <source>
        <dbReference type="ARBA" id="ARBA00023015"/>
    </source>
</evidence>
<reference evidence="7" key="2">
    <citation type="journal article" date="2016" name="Sci. Rep.">
        <title>Dictyocaulus viviparus genome, variome and transcriptome elucidate lungworm biology and support future intervention.</title>
        <authorList>
            <person name="McNulty S.N."/>
            <person name="Strube C."/>
            <person name="Rosa B.A."/>
            <person name="Martin J.C."/>
            <person name="Tyagi R."/>
            <person name="Choi Y.J."/>
            <person name="Wang Q."/>
            <person name="Hallsworth Pepin K."/>
            <person name="Zhang X."/>
            <person name="Ozersky P."/>
            <person name="Wilson R.K."/>
            <person name="Sternberg P.W."/>
            <person name="Gasser R.B."/>
            <person name="Mitreva M."/>
        </authorList>
    </citation>
    <scope>NUCLEOTIDE SEQUENCE [LARGE SCALE GENOMIC DNA]</scope>
    <source>
        <strain evidence="7">HannoverDv2000</strain>
    </source>
</reference>
<dbReference type="InterPro" id="IPR009072">
    <property type="entry name" value="Histone-fold"/>
</dbReference>
<gene>
    <name evidence="6" type="ORF">DICVIV_09474</name>
</gene>
<dbReference type="OrthoDB" id="436852at2759"/>
<feature type="domain" description="Bromodomain associated" evidence="5">
    <location>
        <begin position="9"/>
        <end position="80"/>
    </location>
</feature>
<dbReference type="AlphaFoldDB" id="A0A0D8XL28"/>
<dbReference type="EMBL" id="KN716468">
    <property type="protein sequence ID" value="KJH44492.1"/>
    <property type="molecule type" value="Genomic_DNA"/>
</dbReference>
<dbReference type="GO" id="GO:0046982">
    <property type="term" value="F:protein heterodimerization activity"/>
    <property type="evidence" value="ECO:0007669"/>
    <property type="project" value="InterPro"/>
</dbReference>
<evidence type="ECO:0000313" key="6">
    <source>
        <dbReference type="EMBL" id="KJH44492.1"/>
    </source>
</evidence>
<evidence type="ECO:0000259" key="5">
    <source>
        <dbReference type="Pfam" id="PF07524"/>
    </source>
</evidence>
<dbReference type="Pfam" id="PF07524">
    <property type="entry name" value="Bromo_TP"/>
    <property type="match status" value="1"/>
</dbReference>
<dbReference type="Proteomes" id="UP000053766">
    <property type="component" value="Unassembled WGS sequence"/>
</dbReference>
<dbReference type="InterPro" id="IPR006565">
    <property type="entry name" value="BTP"/>
</dbReference>
<evidence type="ECO:0000256" key="3">
    <source>
        <dbReference type="ARBA" id="ARBA00023163"/>
    </source>
</evidence>
<sequence>MGSWPSPEEVARQGLSTATSLILENIGFSTVSGESLNALTDIMRRFMIGLWSRSKLLAEHAGRTDICPDDMDQTFRKLKFSPMEMRDYLLQVGNVGQPKSICRFPVASPNVRPLFAPRPSAKELEDRAEHIPFYYPAVHPEWTAEGADYLAVMKPSTSTERKGGPADFPDFSNCDAKSIGLLRRGFEGPSFLDTSKDHSSATGKPKNIFLSWKDHSKCSPSPSPSPSSAQLFKRFEQSSCRSEVKFGFFISPSRLTVTLPRKQDQKQLKAITGKAKKVRKYCAVMPKVESPSSSPMPTLENQSVASVNVTASVDGDSVKKSPSIR</sequence>
<keyword evidence="3" id="KW-0804">Transcription</keyword>
<dbReference type="GO" id="GO:0005669">
    <property type="term" value="C:transcription factor TFIID complex"/>
    <property type="evidence" value="ECO:0007669"/>
    <property type="project" value="TreeGrafter"/>
</dbReference>
<dbReference type="PANTHER" id="PTHR46452">
    <property type="entry name" value="TRANSCRIPTION INITIATION FACTOR TFIID SUBUNIT 3"/>
    <property type="match status" value="1"/>
</dbReference>
<dbReference type="Gene3D" id="1.10.20.10">
    <property type="entry name" value="Histone, subunit A"/>
    <property type="match status" value="1"/>
</dbReference>
<keyword evidence="7" id="KW-1185">Reference proteome</keyword>
<dbReference type="SUPFAM" id="SSF47113">
    <property type="entry name" value="Histone-fold"/>
    <property type="match status" value="1"/>
</dbReference>
<keyword evidence="4" id="KW-0539">Nucleus</keyword>
<keyword evidence="2" id="KW-0805">Transcription regulation</keyword>
<name>A0A0D8XL28_DICVI</name>
<evidence type="ECO:0000313" key="7">
    <source>
        <dbReference type="Proteomes" id="UP000053766"/>
    </source>
</evidence>
<organism evidence="6 7">
    <name type="scientific">Dictyocaulus viviparus</name>
    <name type="common">Bovine lungworm</name>
    <dbReference type="NCBI Taxonomy" id="29172"/>
    <lineage>
        <taxon>Eukaryota</taxon>
        <taxon>Metazoa</taxon>
        <taxon>Ecdysozoa</taxon>
        <taxon>Nematoda</taxon>
        <taxon>Chromadorea</taxon>
        <taxon>Rhabditida</taxon>
        <taxon>Rhabditina</taxon>
        <taxon>Rhabditomorpha</taxon>
        <taxon>Strongyloidea</taxon>
        <taxon>Metastrongylidae</taxon>
        <taxon>Dictyocaulus</taxon>
    </lineage>
</organism>
<proteinExistence type="predicted"/>
<evidence type="ECO:0000256" key="1">
    <source>
        <dbReference type="ARBA" id="ARBA00004123"/>
    </source>
</evidence>